<proteinExistence type="predicted"/>
<dbReference type="PANTHER" id="PTHR36920">
    <property type="match status" value="1"/>
</dbReference>
<gene>
    <name evidence="2" type="ORF">ACKVE0_00985</name>
</gene>
<dbReference type="RefSeq" id="WP_409139477.1">
    <property type="nucleotide sequence ID" value="NZ_JBJXCW010000001.1"/>
</dbReference>
<dbReference type="PANTHER" id="PTHR36920:SF1">
    <property type="entry name" value="OUTER MEMBRANE PROTEIN W"/>
    <property type="match status" value="1"/>
</dbReference>
<evidence type="ECO:0000313" key="3">
    <source>
        <dbReference type="Proteomes" id="UP001632339"/>
    </source>
</evidence>
<feature type="signal peptide" evidence="1">
    <location>
        <begin position="1"/>
        <end position="26"/>
    </location>
</feature>
<organism evidence="2 3">
    <name type="scientific">Acinetobacter albensis</name>
    <dbReference type="NCBI Taxonomy" id="1673609"/>
    <lineage>
        <taxon>Bacteria</taxon>
        <taxon>Pseudomonadati</taxon>
        <taxon>Pseudomonadota</taxon>
        <taxon>Gammaproteobacteria</taxon>
        <taxon>Moraxellales</taxon>
        <taxon>Moraxellaceae</taxon>
        <taxon>Acinetobacter</taxon>
    </lineage>
</organism>
<dbReference type="Proteomes" id="UP001632339">
    <property type="component" value="Unassembled WGS sequence"/>
</dbReference>
<feature type="chain" id="PRO_5045735053" evidence="1">
    <location>
        <begin position="27"/>
        <end position="207"/>
    </location>
</feature>
<dbReference type="InterPro" id="IPR011250">
    <property type="entry name" value="OMP/PagP_B-barrel"/>
</dbReference>
<dbReference type="Gene3D" id="2.40.160.20">
    <property type="match status" value="1"/>
</dbReference>
<reference evidence="2 3" key="1">
    <citation type="submission" date="2024-12" db="EMBL/GenBank/DDBJ databases">
        <title>C001-4G Acinetobacter sp. assembled genome.</title>
        <authorList>
            <person name="D'Arcy K."/>
            <person name="Kingdon A.D.H."/>
            <person name="Breen A."/>
            <person name="Mckeown C."/>
            <person name="Allman E."/>
            <person name="Sharma P."/>
            <person name="Mcleman A."/>
            <person name="Roberts A.P."/>
        </authorList>
    </citation>
    <scope>NUCLEOTIDE SEQUENCE [LARGE SCALE GENOMIC DNA]</scope>
    <source>
        <strain evidence="2 3">C1-4G</strain>
    </source>
</reference>
<name>A0ABW9JNZ5_9GAMM</name>
<keyword evidence="3" id="KW-1185">Reference proteome</keyword>
<dbReference type="Pfam" id="PF03922">
    <property type="entry name" value="OmpW"/>
    <property type="match status" value="1"/>
</dbReference>
<dbReference type="EMBL" id="JBJXCW010000001">
    <property type="protein sequence ID" value="MFN0296123.1"/>
    <property type="molecule type" value="Genomic_DNA"/>
</dbReference>
<accession>A0ABW9JNZ5</accession>
<sequence length="207" mass="22450">MHSKSFYNVKKTIVIALLGFCSSAMAEGWQVKVGASAIAPSNDTFVNGVGVIKADSELAFTPSIEYFFANSAFSTELLLAAPVNHSVTINGVDALKLKHLPPTLTAKYHFKNSTGFTPYIGLGGTAFIAWDEQTKGGLTGTTVKVKEEFGFAGQVGFNYQPADAKNWGIFMDVRYAQLSPDVEVENVTSFDLDIDPVIYSLGYSYKF</sequence>
<evidence type="ECO:0000256" key="1">
    <source>
        <dbReference type="SAM" id="SignalP"/>
    </source>
</evidence>
<dbReference type="SUPFAM" id="SSF56925">
    <property type="entry name" value="OMPA-like"/>
    <property type="match status" value="1"/>
</dbReference>
<keyword evidence="1" id="KW-0732">Signal</keyword>
<evidence type="ECO:0000313" key="2">
    <source>
        <dbReference type="EMBL" id="MFN0296123.1"/>
    </source>
</evidence>
<dbReference type="InterPro" id="IPR005618">
    <property type="entry name" value="OMPW"/>
</dbReference>
<protein>
    <submittedName>
        <fullName evidence="2">OmpW/AlkL family protein</fullName>
    </submittedName>
</protein>
<comment type="caution">
    <text evidence="2">The sequence shown here is derived from an EMBL/GenBank/DDBJ whole genome shotgun (WGS) entry which is preliminary data.</text>
</comment>